<proteinExistence type="predicted"/>
<accession>A0A9W8CTD2</accession>
<reference evidence="2" key="1">
    <citation type="submission" date="2022-07" db="EMBL/GenBank/DDBJ databases">
        <title>Phylogenomic reconstructions and comparative analyses of Kickxellomycotina fungi.</title>
        <authorList>
            <person name="Reynolds N.K."/>
            <person name="Stajich J.E."/>
            <person name="Barry K."/>
            <person name="Grigoriev I.V."/>
            <person name="Crous P."/>
            <person name="Smith M.E."/>
        </authorList>
    </citation>
    <scope>NUCLEOTIDE SEQUENCE</scope>
    <source>
        <strain evidence="2">BCRC 34381</strain>
    </source>
</reference>
<dbReference type="OrthoDB" id="5552492at2759"/>
<evidence type="ECO:0000313" key="3">
    <source>
        <dbReference type="Proteomes" id="UP001143981"/>
    </source>
</evidence>
<protein>
    <submittedName>
        <fullName evidence="2">Uncharacterized protein</fullName>
    </submittedName>
</protein>
<feature type="compositionally biased region" description="Gly residues" evidence="1">
    <location>
        <begin position="129"/>
        <end position="143"/>
    </location>
</feature>
<name>A0A9W8CTD2_9FUNG</name>
<evidence type="ECO:0000256" key="1">
    <source>
        <dbReference type="SAM" id="MobiDB-lite"/>
    </source>
</evidence>
<feature type="compositionally biased region" description="Gly residues" evidence="1">
    <location>
        <begin position="12"/>
        <end position="26"/>
    </location>
</feature>
<feature type="region of interest" description="Disordered" evidence="1">
    <location>
        <begin position="1"/>
        <end position="83"/>
    </location>
</feature>
<evidence type="ECO:0000313" key="2">
    <source>
        <dbReference type="EMBL" id="KAJ1722727.1"/>
    </source>
</evidence>
<dbReference type="EMBL" id="JANBOI010002319">
    <property type="protein sequence ID" value="KAJ1722727.1"/>
    <property type="molecule type" value="Genomic_DNA"/>
</dbReference>
<comment type="caution">
    <text evidence="2">The sequence shown here is derived from an EMBL/GenBank/DDBJ whole genome shotgun (WGS) entry which is preliminary data.</text>
</comment>
<dbReference type="AlphaFoldDB" id="A0A9W8CTD2"/>
<organism evidence="2 3">
    <name type="scientific">Coemansia biformis</name>
    <dbReference type="NCBI Taxonomy" id="1286918"/>
    <lineage>
        <taxon>Eukaryota</taxon>
        <taxon>Fungi</taxon>
        <taxon>Fungi incertae sedis</taxon>
        <taxon>Zoopagomycota</taxon>
        <taxon>Kickxellomycotina</taxon>
        <taxon>Kickxellomycetes</taxon>
        <taxon>Kickxellales</taxon>
        <taxon>Kickxellaceae</taxon>
        <taxon>Coemansia</taxon>
    </lineage>
</organism>
<sequence>MDRSRPPHRGSAEGGRGPAWGLGGGFTTPEGPEQHQHQQLVGSTGEHRLGAGLHPSGTPASRIAAAAVGRRLDLGPPPPLPPPFPLALHTPAAAPLPRFSLGGRSPPISSSPEHSAFTTPFMHQHSGHGELGWGSAGGRGSAAGRGDWISPVGQADQHMADGPPTPFGTQEVDEDFVLNLNQEGDLERLTRKAVDEARTAWKPLVMDSLKKQLASLDEDEWMYS</sequence>
<feature type="region of interest" description="Disordered" evidence="1">
    <location>
        <begin position="123"/>
        <end position="170"/>
    </location>
</feature>
<keyword evidence="3" id="KW-1185">Reference proteome</keyword>
<gene>
    <name evidence="2" type="ORF">LPJ61_005899</name>
</gene>
<dbReference type="Proteomes" id="UP001143981">
    <property type="component" value="Unassembled WGS sequence"/>
</dbReference>